<evidence type="ECO:0000313" key="4">
    <source>
        <dbReference type="Proteomes" id="UP001152484"/>
    </source>
</evidence>
<dbReference type="Proteomes" id="UP001152484">
    <property type="component" value="Unassembled WGS sequence"/>
</dbReference>
<proteinExistence type="predicted"/>
<dbReference type="Pfam" id="PF12776">
    <property type="entry name" value="Myb_DNA-bind_3"/>
    <property type="match status" value="1"/>
</dbReference>
<gene>
    <name evidence="3" type="ORF">CEURO_LOCUS3627</name>
</gene>
<comment type="caution">
    <text evidence="3">The sequence shown here is derived from an EMBL/GenBank/DDBJ whole genome shotgun (WGS) entry which is preliminary data.</text>
</comment>
<dbReference type="PANTHER" id="PTHR46929:SF13">
    <property type="entry name" value="MYB_SANT-LIKE DNA-BINDING DOMAIN PROTEIN"/>
    <property type="match status" value="1"/>
</dbReference>
<dbReference type="AlphaFoldDB" id="A0A9P1E153"/>
<organism evidence="3 4">
    <name type="scientific">Cuscuta europaea</name>
    <name type="common">European dodder</name>
    <dbReference type="NCBI Taxonomy" id="41803"/>
    <lineage>
        <taxon>Eukaryota</taxon>
        <taxon>Viridiplantae</taxon>
        <taxon>Streptophyta</taxon>
        <taxon>Embryophyta</taxon>
        <taxon>Tracheophyta</taxon>
        <taxon>Spermatophyta</taxon>
        <taxon>Magnoliopsida</taxon>
        <taxon>eudicotyledons</taxon>
        <taxon>Gunneridae</taxon>
        <taxon>Pentapetalae</taxon>
        <taxon>asterids</taxon>
        <taxon>lamiids</taxon>
        <taxon>Solanales</taxon>
        <taxon>Convolvulaceae</taxon>
        <taxon>Cuscuteae</taxon>
        <taxon>Cuscuta</taxon>
        <taxon>Cuscuta subgen. Cuscuta</taxon>
    </lineage>
</organism>
<accession>A0A9P1E153</accession>
<dbReference type="PANTHER" id="PTHR46929">
    <property type="entry name" value="EXPRESSED PROTEIN"/>
    <property type="match status" value="1"/>
</dbReference>
<evidence type="ECO:0000259" key="2">
    <source>
        <dbReference type="Pfam" id="PF12776"/>
    </source>
</evidence>
<feature type="region of interest" description="Disordered" evidence="1">
    <location>
        <begin position="197"/>
        <end position="239"/>
    </location>
</feature>
<name>A0A9P1E153_CUSEU</name>
<reference evidence="3" key="1">
    <citation type="submission" date="2022-07" db="EMBL/GenBank/DDBJ databases">
        <authorList>
            <person name="Macas J."/>
            <person name="Novak P."/>
            <person name="Neumann P."/>
        </authorList>
    </citation>
    <scope>NUCLEOTIDE SEQUENCE</scope>
</reference>
<evidence type="ECO:0000313" key="3">
    <source>
        <dbReference type="EMBL" id="CAH9070361.1"/>
    </source>
</evidence>
<keyword evidence="4" id="KW-1185">Reference proteome</keyword>
<feature type="compositionally biased region" description="Polar residues" evidence="1">
    <location>
        <begin position="197"/>
        <end position="215"/>
    </location>
</feature>
<evidence type="ECO:0000256" key="1">
    <source>
        <dbReference type="SAM" id="MobiDB-lite"/>
    </source>
</evidence>
<dbReference type="InterPro" id="IPR024752">
    <property type="entry name" value="Myb/SANT-like_dom"/>
</dbReference>
<protein>
    <recommendedName>
        <fullName evidence="2">Myb/SANT-like domain-containing protein</fullName>
    </recommendedName>
</protein>
<feature type="domain" description="Myb/SANT-like" evidence="2">
    <location>
        <begin position="24"/>
        <end position="119"/>
    </location>
</feature>
<feature type="compositionally biased region" description="Basic and acidic residues" evidence="1">
    <location>
        <begin position="219"/>
        <end position="232"/>
    </location>
</feature>
<sequence length="330" mass="37258">MAPRRKTLDDNSSSASKSTSSLIWSKLMDDALIDAYLNQDTLGNRVGGTFTTHAYDNILKELKEKFPDKPIDNDKIQNRMKNIKRIWYPCYDLFKYGASGFGWNPATEMFTAEPEVWQRLIEVKPEAAEWKNKQMRNFHKLCLLFAKDRADGIHAETAAEMRKRKNTFNEESEVYTSLDNIDDLDSILESDVNVENPFTSQQSGQRNTAQGVPTQNEEEIVRSHSISHDKASSKGKAKKKKAKVDGEVVLLKEGLDNVAQAITTSTSEIVKATTLPISESEVWNLLVDLNIAAEHRNACYLFLVQKPDMLRALLGCPVESQSSLLYDMMA</sequence>
<dbReference type="OrthoDB" id="1926988at2759"/>
<dbReference type="EMBL" id="CAMAPE010000005">
    <property type="protein sequence ID" value="CAH9070361.1"/>
    <property type="molecule type" value="Genomic_DNA"/>
</dbReference>